<dbReference type="Proteomes" id="UP000271031">
    <property type="component" value="Unassembled WGS sequence"/>
</dbReference>
<sequence>MSKHAHTRPFANLLSLNEMIAYIMAHAFTLGQKWMAKDIYEIAKEMDAFPMSDNQTYVYRIMKNLAQKEILFMNQAWSTTERPTLHYSLSAKGQVFFYSGQMSVMKTTPEKLKALQLFLADLESNLQAASAPPPSADEHVTTVVGVGDYYDWLLLRAAEVGRSPHAYKDFGAEFGKPVNLSYLYKLHGELQEQGYLAGDWITTSGRLRQTELERALSREVQSAKNRLMRIEKTGVHVQAWLKSKRASSDPSVGS</sequence>
<proteinExistence type="predicted"/>
<dbReference type="AlphaFoldDB" id="A0A3M8CZ89"/>
<dbReference type="OrthoDB" id="2476233at2"/>
<dbReference type="RefSeq" id="WP_122921179.1">
    <property type="nucleotide sequence ID" value="NZ_RHHQ01000025.1"/>
</dbReference>
<comment type="caution">
    <text evidence="1">The sequence shown here is derived from an EMBL/GenBank/DDBJ whole genome shotgun (WGS) entry which is preliminary data.</text>
</comment>
<evidence type="ECO:0000313" key="2">
    <source>
        <dbReference type="Proteomes" id="UP000271031"/>
    </source>
</evidence>
<accession>A0A3M8CZ89</accession>
<protein>
    <recommendedName>
        <fullName evidence="3">Transcription regulator PadR N-terminal domain-containing protein</fullName>
    </recommendedName>
</protein>
<organism evidence="1 2">
    <name type="scientific">Brevibacillus fluminis</name>
    <dbReference type="NCBI Taxonomy" id="511487"/>
    <lineage>
        <taxon>Bacteria</taxon>
        <taxon>Bacillati</taxon>
        <taxon>Bacillota</taxon>
        <taxon>Bacilli</taxon>
        <taxon>Bacillales</taxon>
        <taxon>Paenibacillaceae</taxon>
        <taxon>Brevibacillus</taxon>
    </lineage>
</organism>
<gene>
    <name evidence="1" type="ORF">EDM56_27700</name>
</gene>
<reference evidence="1 2" key="1">
    <citation type="submission" date="2018-10" db="EMBL/GenBank/DDBJ databases">
        <title>Phylogenomics of Brevibacillus.</title>
        <authorList>
            <person name="Dunlap C."/>
        </authorList>
    </citation>
    <scope>NUCLEOTIDE SEQUENCE [LARGE SCALE GENOMIC DNA]</scope>
    <source>
        <strain evidence="1 2">JCM 15716</strain>
    </source>
</reference>
<dbReference type="EMBL" id="RHHQ01000025">
    <property type="protein sequence ID" value="RNB80195.1"/>
    <property type="molecule type" value="Genomic_DNA"/>
</dbReference>
<name>A0A3M8CZ89_9BACL</name>
<keyword evidence="2" id="KW-1185">Reference proteome</keyword>
<evidence type="ECO:0000313" key="1">
    <source>
        <dbReference type="EMBL" id="RNB80195.1"/>
    </source>
</evidence>
<evidence type="ECO:0008006" key="3">
    <source>
        <dbReference type="Google" id="ProtNLM"/>
    </source>
</evidence>